<dbReference type="Proteomes" id="UP000306416">
    <property type="component" value="Unassembled WGS sequence"/>
</dbReference>
<evidence type="ECO:0000313" key="1">
    <source>
        <dbReference type="EMBL" id="TGU71175.1"/>
    </source>
</evidence>
<dbReference type="EMBL" id="SRSC01000003">
    <property type="protein sequence ID" value="TGU71175.1"/>
    <property type="molecule type" value="Genomic_DNA"/>
</dbReference>
<evidence type="ECO:0000313" key="2">
    <source>
        <dbReference type="Proteomes" id="UP000306416"/>
    </source>
</evidence>
<reference evidence="1 2" key="1">
    <citation type="submission" date="2019-04" db="EMBL/GenBank/DDBJ databases">
        <title>Geobacter oryzae sp. nov., ferric-reducing bacteria isolated from paddy soil.</title>
        <authorList>
            <person name="Xu Z."/>
            <person name="Masuda Y."/>
            <person name="Itoh H."/>
            <person name="Senoo K."/>
        </authorList>
    </citation>
    <scope>NUCLEOTIDE SEQUENCE [LARGE SCALE GENOMIC DNA]</scope>
    <source>
        <strain evidence="1 2">Red111</strain>
    </source>
</reference>
<sequence length="582" mass="68231">MEDFDDVVDLDAEDVAGDGIVSTPADYKNSRYIEYSRWSDHKEVNLMVRVLVSGMKKREAASYTMNMKVVIINLYDSWLSDPEQFIAYHRRYDHYNFKLKSGQDNRYIKNPHVTAKCFVGSVNYLLSEGYIENKEGGRFYDEAKNTYYGYLSRMRATDKLVALWGEYGVSPLMIGRYAEEEVIILKDVQIEKKINGKKKKIKNVVQYPDTPATRIMRRKVQDYNRFLNRFHVDIDVECMFQTDKEAFAKDLDGRKRMKYEKIRLGSKRVYRIFNNNRFDQGGRYYGSFWIGCPSTLRKYITINGMKTIELDYSGIHIQLLYALKGVNYAALGEDAYSLVESDPDRELNKLILLTALNAESDTATAQSIFDQLRRTKLLSKKSITSHEPIKAKLDQLKEKHPLIASYIAEGYGITLQYYDSCVIERLIEWAVSHNIPVLTIHDSVICPVQYKDFIKDKMWQFYSDFIKDNFGIDISYKSIQPNARPFFNSQLEVTKYQMPQYNYMSLHNLIWNLDLTKYQYKQYSYGKNTIINIKADAREGECTQKCNHYRRVRSFLAEEYVYLRDVTVTLIETDGYRDLLIE</sequence>
<keyword evidence="2" id="KW-1185">Reference proteome</keyword>
<name>A0A4S1CCP5_9BACT</name>
<dbReference type="RefSeq" id="WP_135870614.1">
    <property type="nucleotide sequence ID" value="NZ_SRSC01000003.1"/>
</dbReference>
<dbReference type="AlphaFoldDB" id="A0A4S1CCP5"/>
<gene>
    <name evidence="1" type="ORF">E4633_12570</name>
</gene>
<proteinExistence type="predicted"/>
<organism evidence="1 2">
    <name type="scientific">Geomonas terrae</name>
    <dbReference type="NCBI Taxonomy" id="2562681"/>
    <lineage>
        <taxon>Bacteria</taxon>
        <taxon>Pseudomonadati</taxon>
        <taxon>Thermodesulfobacteriota</taxon>
        <taxon>Desulfuromonadia</taxon>
        <taxon>Geobacterales</taxon>
        <taxon>Geobacteraceae</taxon>
        <taxon>Geomonas</taxon>
    </lineage>
</organism>
<protein>
    <submittedName>
        <fullName evidence="1">Uncharacterized protein</fullName>
    </submittedName>
</protein>
<comment type="caution">
    <text evidence="1">The sequence shown here is derived from an EMBL/GenBank/DDBJ whole genome shotgun (WGS) entry which is preliminary data.</text>
</comment>
<accession>A0A4S1CCP5</accession>